<reference evidence="2 3" key="1">
    <citation type="submission" date="2005-09" db="EMBL/GenBank/DDBJ databases">
        <authorList>
            <person name="Mural R.J."/>
            <person name="Li P.W."/>
            <person name="Adams M.D."/>
            <person name="Amanatides P.G."/>
            <person name="Baden-Tillson H."/>
            <person name="Barnstead M."/>
            <person name="Chin S.H."/>
            <person name="Dew I."/>
            <person name="Evans C.A."/>
            <person name="Ferriera S."/>
            <person name="Flanigan M."/>
            <person name="Fosler C."/>
            <person name="Glodek A."/>
            <person name="Gu Z."/>
            <person name="Holt R.A."/>
            <person name="Jennings D."/>
            <person name="Kraft C.L."/>
            <person name="Lu F."/>
            <person name="Nguyen T."/>
            <person name="Nusskern D.R."/>
            <person name="Pfannkoch C.M."/>
            <person name="Sitter C."/>
            <person name="Sutton G.G."/>
            <person name="Venter J.C."/>
            <person name="Wang Z."/>
            <person name="Woodage T."/>
            <person name="Zheng X.H."/>
            <person name="Zhong F."/>
        </authorList>
    </citation>
    <scope>NUCLEOTIDE SEQUENCE [LARGE SCALE GENOMIC DNA]</scope>
    <source>
        <strain>BN</strain>
        <strain evidence="3">Sprague-Dawley</strain>
    </source>
</reference>
<dbReference type="EMBL" id="CH473970">
    <property type="protein sequence ID" value="EDM08788.1"/>
    <property type="molecule type" value="Genomic_DNA"/>
</dbReference>
<feature type="transmembrane region" description="Helical" evidence="1">
    <location>
        <begin position="40"/>
        <end position="65"/>
    </location>
</feature>
<name>A6IWT4_RAT</name>
<gene>
    <name evidence="2" type="primary">RGD1310061</name>
    <name evidence="2" type="ORF">rCG_43341</name>
</gene>
<feature type="transmembrane region" description="Helical" evidence="1">
    <location>
        <begin position="15"/>
        <end position="33"/>
    </location>
</feature>
<keyword evidence="1" id="KW-0812">Transmembrane</keyword>
<evidence type="ECO:0000313" key="2">
    <source>
        <dbReference type="EMBL" id="EDM08788.1"/>
    </source>
</evidence>
<evidence type="ECO:0000313" key="3">
    <source>
        <dbReference type="Proteomes" id="UP000234681"/>
    </source>
</evidence>
<dbReference type="AlphaFoldDB" id="A6IWT4"/>
<keyword evidence="1" id="KW-1133">Transmembrane helix</keyword>
<dbReference type="Proteomes" id="UP000234681">
    <property type="component" value="Chromosome 16"/>
</dbReference>
<keyword evidence="1" id="KW-0472">Membrane</keyword>
<protein>
    <submittedName>
        <fullName evidence="2">Uncharacterized protein RGD1310061</fullName>
    </submittedName>
</protein>
<accession>A6IWT4</accession>
<organism evidence="2 3">
    <name type="scientific">Rattus norvegicus</name>
    <name type="common">Rat</name>
    <dbReference type="NCBI Taxonomy" id="10116"/>
    <lineage>
        <taxon>Eukaryota</taxon>
        <taxon>Metazoa</taxon>
        <taxon>Chordata</taxon>
        <taxon>Craniata</taxon>
        <taxon>Vertebrata</taxon>
        <taxon>Euteleostomi</taxon>
        <taxon>Mammalia</taxon>
        <taxon>Eutheria</taxon>
        <taxon>Euarchontoglires</taxon>
        <taxon>Glires</taxon>
        <taxon>Rodentia</taxon>
        <taxon>Myomorpha</taxon>
        <taxon>Muroidea</taxon>
        <taxon>Muridae</taxon>
        <taxon>Murinae</taxon>
        <taxon>Rattus</taxon>
    </lineage>
</organism>
<sequence length="109" mass="12649">MFSPCPMEAVLSTDYHLYFPLTVNVFFLLIVCLRNDELHFLFLLTINLCIPQLSLPCMLFLYKWLSCGCRYCQANSTNHLKRKLARMAAEEHTLQDTGQDSKYSTFNAD</sequence>
<proteinExistence type="predicted"/>
<evidence type="ECO:0000256" key="1">
    <source>
        <dbReference type="SAM" id="Phobius"/>
    </source>
</evidence>